<reference evidence="2" key="1">
    <citation type="journal article" date="2019" name="Int. J. Syst. Evol. Microbiol.">
        <title>The Global Catalogue of Microorganisms (GCM) 10K type strain sequencing project: providing services to taxonomists for standard genome sequencing and annotation.</title>
        <authorList>
            <consortium name="The Broad Institute Genomics Platform"/>
            <consortium name="The Broad Institute Genome Sequencing Center for Infectious Disease"/>
            <person name="Wu L."/>
            <person name="Ma J."/>
        </authorList>
    </citation>
    <scope>NUCLEOTIDE SEQUENCE [LARGE SCALE GENOMIC DNA]</scope>
    <source>
        <strain evidence="2">JCM 18542</strain>
    </source>
</reference>
<gene>
    <name evidence="1" type="ORF">GCM10023353_30270</name>
</gene>
<keyword evidence="2" id="KW-1185">Reference proteome</keyword>
<evidence type="ECO:0000313" key="2">
    <source>
        <dbReference type="Proteomes" id="UP001500839"/>
    </source>
</evidence>
<name>A0ABP9CWF9_9ACTN</name>
<comment type="caution">
    <text evidence="1">The sequence shown here is derived from an EMBL/GenBank/DDBJ whole genome shotgun (WGS) entry which is preliminary data.</text>
</comment>
<dbReference type="Proteomes" id="UP001500839">
    <property type="component" value="Unassembled WGS sequence"/>
</dbReference>
<dbReference type="EMBL" id="BAABKQ010000001">
    <property type="protein sequence ID" value="GAA4820363.1"/>
    <property type="molecule type" value="Genomic_DNA"/>
</dbReference>
<dbReference type="RefSeq" id="WP_200175797.1">
    <property type="nucleotide sequence ID" value="NZ_BAABKQ010000001.1"/>
</dbReference>
<organism evidence="1 2">
    <name type="scientific">Tomitella cavernea</name>
    <dbReference type="NCBI Taxonomy" id="1387982"/>
    <lineage>
        <taxon>Bacteria</taxon>
        <taxon>Bacillati</taxon>
        <taxon>Actinomycetota</taxon>
        <taxon>Actinomycetes</taxon>
        <taxon>Mycobacteriales</taxon>
        <taxon>Tomitella</taxon>
    </lineage>
</organism>
<proteinExistence type="predicted"/>
<accession>A0ABP9CWF9</accession>
<protein>
    <submittedName>
        <fullName evidence="1">Uncharacterized protein</fullName>
    </submittedName>
</protein>
<evidence type="ECO:0000313" key="1">
    <source>
        <dbReference type="EMBL" id="GAA4820363.1"/>
    </source>
</evidence>
<sequence>MLPDNVVDQIKAVQDVVDGSVAAGGGIQGALNLSIAIPAAAAGSVVLLGSLAGI</sequence>